<comment type="caution">
    <text evidence="2">The sequence shown here is derived from an EMBL/GenBank/DDBJ whole genome shotgun (WGS) entry which is preliminary data.</text>
</comment>
<evidence type="ECO:0000259" key="1">
    <source>
        <dbReference type="Pfam" id="PF21788"/>
    </source>
</evidence>
<name>A0AAV6U9J8_9ARAC</name>
<proteinExistence type="predicted"/>
<accession>A0AAV6U9J8</accession>
<dbReference type="EMBL" id="JAFNEN010000539">
    <property type="protein sequence ID" value="KAG8180990.1"/>
    <property type="molecule type" value="Genomic_DNA"/>
</dbReference>
<protein>
    <recommendedName>
        <fullName evidence="1">Transposable element P transposase-like GTP-binding insertion domain-containing protein</fullName>
    </recommendedName>
</protein>
<sequence length="238" mass="27547">MSGGELARLLIEAILNMERAGLFIDCVVGDGASWNRAMWREFGVGVASNGEIKHKVLHPNDEGTSNSRYLHFLSDFPHLLKCLRITLLDKGGFMLPEGEVRIAFIKAAWKSDKHALALRVMIKVHAVHFTPNNFEKMRVNLAFQLFSNEMLKAMYLYKDDITAFGDPFPTEFFVEQMKEPIRFMTSRIPKKALFPHSRNTQFLYDFLNFLDSFLEDWEAHCRTIHTKRHFEVSRSTTN</sequence>
<feature type="domain" description="Transposable element P transposase-like GTP-binding insertion" evidence="1">
    <location>
        <begin position="78"/>
        <end position="190"/>
    </location>
</feature>
<gene>
    <name evidence="2" type="ORF">JTE90_024738</name>
</gene>
<dbReference type="Pfam" id="PF21788">
    <property type="entry name" value="TNP-like_GBD"/>
    <property type="match status" value="1"/>
</dbReference>
<reference evidence="2 3" key="1">
    <citation type="journal article" date="2022" name="Nat. Ecol. Evol.">
        <title>A masculinizing supergene underlies an exaggerated male reproductive morph in a spider.</title>
        <authorList>
            <person name="Hendrickx F."/>
            <person name="De Corte Z."/>
            <person name="Sonet G."/>
            <person name="Van Belleghem S.M."/>
            <person name="Kostlbacher S."/>
            <person name="Vangestel C."/>
        </authorList>
    </citation>
    <scope>NUCLEOTIDE SEQUENCE [LARGE SCALE GENOMIC DNA]</scope>
    <source>
        <strain evidence="2">W744_W776</strain>
    </source>
</reference>
<evidence type="ECO:0000313" key="2">
    <source>
        <dbReference type="EMBL" id="KAG8180990.1"/>
    </source>
</evidence>
<organism evidence="2 3">
    <name type="scientific">Oedothorax gibbosus</name>
    <dbReference type="NCBI Taxonomy" id="931172"/>
    <lineage>
        <taxon>Eukaryota</taxon>
        <taxon>Metazoa</taxon>
        <taxon>Ecdysozoa</taxon>
        <taxon>Arthropoda</taxon>
        <taxon>Chelicerata</taxon>
        <taxon>Arachnida</taxon>
        <taxon>Araneae</taxon>
        <taxon>Araneomorphae</taxon>
        <taxon>Entelegynae</taxon>
        <taxon>Araneoidea</taxon>
        <taxon>Linyphiidae</taxon>
        <taxon>Erigoninae</taxon>
        <taxon>Oedothorax</taxon>
    </lineage>
</organism>
<evidence type="ECO:0000313" key="3">
    <source>
        <dbReference type="Proteomes" id="UP000827092"/>
    </source>
</evidence>
<dbReference type="Proteomes" id="UP000827092">
    <property type="component" value="Unassembled WGS sequence"/>
</dbReference>
<keyword evidence="3" id="KW-1185">Reference proteome</keyword>
<dbReference type="AlphaFoldDB" id="A0AAV6U9J8"/>
<dbReference type="InterPro" id="IPR048366">
    <property type="entry name" value="TNP-like_GBD"/>
</dbReference>